<evidence type="ECO:0000256" key="1">
    <source>
        <dbReference type="ARBA" id="ARBA00004571"/>
    </source>
</evidence>
<dbReference type="Pfam" id="PF13609">
    <property type="entry name" value="Porin_4"/>
    <property type="match status" value="1"/>
</dbReference>
<name>A0A0C1VN58_9VIBR</name>
<evidence type="ECO:0000313" key="7">
    <source>
        <dbReference type="Proteomes" id="UP000031586"/>
    </source>
</evidence>
<evidence type="ECO:0000256" key="3">
    <source>
        <dbReference type="ARBA" id="ARBA00023136"/>
    </source>
</evidence>
<dbReference type="InterPro" id="IPR023614">
    <property type="entry name" value="Porin_dom_sf"/>
</dbReference>
<accession>A0A0C1VN58</accession>
<dbReference type="Proteomes" id="UP000031586">
    <property type="component" value="Unassembled WGS sequence"/>
</dbReference>
<feature type="chain" id="PRO_5002154272" evidence="4">
    <location>
        <begin position="21"/>
        <end position="345"/>
    </location>
</feature>
<dbReference type="SUPFAM" id="SSF56935">
    <property type="entry name" value="Porins"/>
    <property type="match status" value="1"/>
</dbReference>
<gene>
    <name evidence="6" type="ORF">H735_29665</name>
</gene>
<dbReference type="CDD" id="cd00342">
    <property type="entry name" value="gram_neg_porins"/>
    <property type="match status" value="1"/>
</dbReference>
<keyword evidence="2 4" id="KW-0732">Signal</keyword>
<dbReference type="GO" id="GO:0015288">
    <property type="term" value="F:porin activity"/>
    <property type="evidence" value="ECO:0007669"/>
    <property type="project" value="InterPro"/>
</dbReference>
<evidence type="ECO:0000259" key="5">
    <source>
        <dbReference type="Pfam" id="PF13609"/>
    </source>
</evidence>
<comment type="caution">
    <text evidence="6">The sequence shown here is derived from an EMBL/GenBank/DDBJ whole genome shotgun (WGS) entry which is preliminary data.</text>
</comment>
<evidence type="ECO:0000256" key="2">
    <source>
        <dbReference type="ARBA" id="ARBA00022729"/>
    </source>
</evidence>
<organism evidence="6 7">
    <name type="scientific">Vibrio owensii CAIM 1854 = LMG 25443</name>
    <dbReference type="NCBI Taxonomy" id="1229493"/>
    <lineage>
        <taxon>Bacteria</taxon>
        <taxon>Pseudomonadati</taxon>
        <taxon>Pseudomonadota</taxon>
        <taxon>Gammaproteobacteria</taxon>
        <taxon>Vibrionales</taxon>
        <taxon>Vibrionaceae</taxon>
        <taxon>Vibrio</taxon>
    </lineage>
</organism>
<sequence length="345" mass="36797">MKKTVLAAALLVVAASGANAATIYDNDGTSIDLTGRAEGRAAIKDSNVSDESRVRLNIAGKQQIRDSLYGAGVYEVQFNTNENGGATDTDSGDKELEVRLAYAALGGDFGQVGYGKTEGGLGIITDFTDIMAYHGNTAADKFAVADRSDNMISYQGSFFDVLQLKASVRFDDTTNQGHYKDEDSSGFSASGIYNVAGLINVGGGYAEQGKNKEGMIGVNGKLSGVYLAALYTDAKKDFDSYQVTGDLPANMNNFNGVVDYKGFELATSYTVGDFAFTATYNKAETDGDTTVNNTAVDATYYFKTNFYTYASYNFNMLSEGDHIGTGVVSKADADDEIAVGIRYDF</sequence>
<feature type="domain" description="Porin" evidence="5">
    <location>
        <begin position="7"/>
        <end position="315"/>
    </location>
</feature>
<dbReference type="PANTHER" id="PTHR34501:SF2">
    <property type="entry name" value="OUTER MEMBRANE PORIN F-RELATED"/>
    <property type="match status" value="1"/>
</dbReference>
<dbReference type="PATRIC" id="fig|1229493.5.peg.6010"/>
<reference evidence="6 7" key="1">
    <citation type="submission" date="2014-07" db="EMBL/GenBank/DDBJ databases">
        <title>Unique and conserved regions in Vibrio harveyi and related species in comparison with the shrimp pathogen Vibrio harveyi CAIM 1792.</title>
        <authorList>
            <person name="Espinoza-Valles I."/>
            <person name="Vora G."/>
            <person name="Leekitcharoenphon P."/>
            <person name="Ussery D."/>
            <person name="Hoj L."/>
            <person name="Gomez-Gil B."/>
        </authorList>
    </citation>
    <scope>NUCLEOTIDE SEQUENCE [LARGE SCALE GENOMIC DNA]</scope>
    <source>
        <strain evidence="7">CAIM 1854 / LMG 25443</strain>
    </source>
</reference>
<evidence type="ECO:0000313" key="6">
    <source>
        <dbReference type="EMBL" id="KIF45442.1"/>
    </source>
</evidence>
<feature type="signal peptide" evidence="4">
    <location>
        <begin position="1"/>
        <end position="20"/>
    </location>
</feature>
<dbReference type="InterPro" id="IPR033900">
    <property type="entry name" value="Gram_neg_porin_domain"/>
</dbReference>
<keyword evidence="3" id="KW-0472">Membrane</keyword>
<protein>
    <submittedName>
        <fullName evidence="6">Membrane protein</fullName>
    </submittedName>
</protein>
<proteinExistence type="predicted"/>
<dbReference type="Gene3D" id="2.40.160.10">
    <property type="entry name" value="Porin"/>
    <property type="match status" value="1"/>
</dbReference>
<dbReference type="PANTHER" id="PTHR34501">
    <property type="entry name" value="PROTEIN YDDL-RELATED"/>
    <property type="match status" value="1"/>
</dbReference>
<evidence type="ECO:0000256" key="4">
    <source>
        <dbReference type="SAM" id="SignalP"/>
    </source>
</evidence>
<dbReference type="GO" id="GO:0009279">
    <property type="term" value="C:cell outer membrane"/>
    <property type="evidence" value="ECO:0007669"/>
    <property type="project" value="UniProtKB-SubCell"/>
</dbReference>
<comment type="subcellular location">
    <subcellularLocation>
        <location evidence="1">Cell outer membrane</location>
        <topology evidence="1">Multi-pass membrane protein</topology>
    </subcellularLocation>
</comment>
<dbReference type="EMBL" id="JPRD01000083">
    <property type="protein sequence ID" value="KIF45442.1"/>
    <property type="molecule type" value="Genomic_DNA"/>
</dbReference>
<dbReference type="InterPro" id="IPR050298">
    <property type="entry name" value="Gram-neg_bact_OMP"/>
</dbReference>
<dbReference type="RefSeq" id="WP_020198181.1">
    <property type="nucleotide sequence ID" value="NZ_BAOH01000289.1"/>
</dbReference>
<dbReference type="AlphaFoldDB" id="A0A0C1VN58"/>